<dbReference type="KEGG" id="mta:Moth_2173"/>
<dbReference type="OrthoDB" id="9800443at2"/>
<dbReference type="PATRIC" id="fig|264732.11.peg.2367"/>
<dbReference type="eggNOG" id="ENOG5032Y2U">
    <property type="taxonomic scope" value="Bacteria"/>
</dbReference>
<dbReference type="Pfam" id="PF20095">
    <property type="entry name" value="DUF6485"/>
    <property type="match status" value="1"/>
</dbReference>
<evidence type="ECO:0000313" key="1">
    <source>
        <dbReference type="EMBL" id="ABC20462.1"/>
    </source>
</evidence>
<protein>
    <recommendedName>
        <fullName evidence="2">Cytosolic protein</fullName>
    </recommendedName>
</protein>
<evidence type="ECO:0008006" key="2">
    <source>
        <dbReference type="Google" id="ProtNLM"/>
    </source>
</evidence>
<reference evidence="1" key="1">
    <citation type="submission" date="2005-12" db="EMBL/GenBank/DDBJ databases">
        <title>Complete sequence of Moorella thermoacetica ATCC 39073.</title>
        <authorList>
            <consortium name="US DOE Joint Genome Institute"/>
            <person name="Copeland A."/>
            <person name="Lucas S."/>
            <person name="Lapidus A."/>
            <person name="Barry K."/>
            <person name="Detter J.C."/>
            <person name="Glavina T."/>
            <person name="Hammon N."/>
            <person name="Israni S."/>
            <person name="Pitluck S."/>
            <person name="Chertkov O."/>
            <person name="Saunders E.H."/>
            <person name="Brettin T."/>
            <person name="Bruce D."/>
            <person name="Han C."/>
            <person name="Tapia R."/>
            <person name="Gilna P."/>
            <person name="Schmutz J."/>
            <person name="Larimer F."/>
            <person name="Land M."/>
            <person name="Kyrpides N."/>
            <person name="Anderson I."/>
            <person name="Richardson P."/>
            <person name="Ragsdale S."/>
        </authorList>
    </citation>
    <scope>NUCLEOTIDE SEQUENCE</scope>
    <source>
        <strain evidence="1">ATCC 39073</strain>
    </source>
</reference>
<organism evidence="1">
    <name type="scientific">Moorella thermoacetica (strain ATCC 39073 / JCM 9320)</name>
    <dbReference type="NCBI Taxonomy" id="264732"/>
    <lineage>
        <taxon>Bacteria</taxon>
        <taxon>Bacillati</taxon>
        <taxon>Bacillota</taxon>
        <taxon>Clostridia</taxon>
        <taxon>Neomoorellales</taxon>
        <taxon>Neomoorellaceae</taxon>
        <taxon>Neomoorella</taxon>
    </lineage>
</organism>
<dbReference type="STRING" id="264732.Moth_2173"/>
<name>Q2RGH7_MOOTA</name>
<dbReference type="HOGENOM" id="CLU_194452_0_0_9"/>
<sequence>MQVAQCSIKANTEKCTCTYEPCSRKGKCCECITFHRQYGELPGCLFPPEVERTYDRSIERFVACQREA</sequence>
<proteinExistence type="predicted"/>
<gene>
    <name evidence="1" type="ordered locus">Moth_2173</name>
</gene>
<accession>Q2RGH7</accession>
<dbReference type="EMBL" id="CP000232">
    <property type="protein sequence ID" value="ABC20462.1"/>
    <property type="molecule type" value="Genomic_DNA"/>
</dbReference>
<dbReference type="AlphaFoldDB" id="Q2RGH7"/>
<dbReference type="EnsemblBacteria" id="ABC20462">
    <property type="protein sequence ID" value="ABC20462"/>
    <property type="gene ID" value="Moth_2173"/>
</dbReference>